<keyword evidence="3" id="KW-1003">Cell membrane</keyword>
<keyword evidence="7 9" id="KW-0472">Membrane</keyword>
<evidence type="ECO:0000256" key="7">
    <source>
        <dbReference type="ARBA" id="ARBA00023136"/>
    </source>
</evidence>
<name>A0A8J7EZ40_9CYAN</name>
<evidence type="ECO:0000256" key="9">
    <source>
        <dbReference type="SAM" id="Phobius"/>
    </source>
</evidence>
<protein>
    <submittedName>
        <fullName evidence="11">MotA/TolQ/ExbB proton channel family protein</fullName>
    </submittedName>
</protein>
<evidence type="ECO:0000259" key="10">
    <source>
        <dbReference type="Pfam" id="PF01618"/>
    </source>
</evidence>
<dbReference type="GO" id="GO:0005886">
    <property type="term" value="C:plasma membrane"/>
    <property type="evidence" value="ECO:0007669"/>
    <property type="project" value="UniProtKB-SubCell"/>
</dbReference>
<dbReference type="PANTHER" id="PTHR30625:SF15">
    <property type="entry name" value="BIOPOLYMER TRANSPORT PROTEIN EXBB"/>
    <property type="match status" value="1"/>
</dbReference>
<dbReference type="AlphaFoldDB" id="A0A8J7EZ40"/>
<evidence type="ECO:0000256" key="8">
    <source>
        <dbReference type="RuleBase" id="RU004057"/>
    </source>
</evidence>
<keyword evidence="5 8" id="KW-0653">Protein transport</keyword>
<dbReference type="EMBL" id="JADEWL010000019">
    <property type="protein sequence ID" value="MBE9212811.1"/>
    <property type="molecule type" value="Genomic_DNA"/>
</dbReference>
<reference evidence="11" key="1">
    <citation type="submission" date="2020-10" db="EMBL/GenBank/DDBJ databases">
        <authorList>
            <person name="Castelo-Branco R."/>
            <person name="Eusebio N."/>
            <person name="Adriana R."/>
            <person name="Vieira A."/>
            <person name="Brugerolle De Fraissinette N."/>
            <person name="Rezende De Castro R."/>
            <person name="Schneider M.P."/>
            <person name="Vasconcelos V."/>
            <person name="Leao P.N."/>
        </authorList>
    </citation>
    <scope>NUCLEOTIDE SEQUENCE</scope>
    <source>
        <strain evidence="11">LEGE 06105</strain>
    </source>
</reference>
<comment type="caution">
    <text evidence="11">The sequence shown here is derived from an EMBL/GenBank/DDBJ whole genome shotgun (WGS) entry which is preliminary data.</text>
</comment>
<evidence type="ECO:0000256" key="4">
    <source>
        <dbReference type="ARBA" id="ARBA00022692"/>
    </source>
</evidence>
<feature type="domain" description="MotA/TolQ/ExbB proton channel" evidence="10">
    <location>
        <begin position="71"/>
        <end position="188"/>
    </location>
</feature>
<dbReference type="InterPro" id="IPR050790">
    <property type="entry name" value="ExbB/TolQ_transport"/>
</dbReference>
<gene>
    <name evidence="11" type="ORF">IQ247_08905</name>
</gene>
<evidence type="ECO:0000313" key="11">
    <source>
        <dbReference type="EMBL" id="MBE9212811.1"/>
    </source>
</evidence>
<feature type="transmembrane region" description="Helical" evidence="9">
    <location>
        <begin position="6"/>
        <end position="30"/>
    </location>
</feature>
<dbReference type="GO" id="GO:0017038">
    <property type="term" value="P:protein import"/>
    <property type="evidence" value="ECO:0007669"/>
    <property type="project" value="TreeGrafter"/>
</dbReference>
<evidence type="ECO:0000313" key="12">
    <source>
        <dbReference type="Proteomes" id="UP000620559"/>
    </source>
</evidence>
<evidence type="ECO:0000256" key="1">
    <source>
        <dbReference type="ARBA" id="ARBA00004651"/>
    </source>
</evidence>
<feature type="transmembrane region" description="Helical" evidence="9">
    <location>
        <begin position="159"/>
        <end position="181"/>
    </location>
</feature>
<organism evidence="11 12">
    <name type="scientific">Plectonema cf. radiosum LEGE 06105</name>
    <dbReference type="NCBI Taxonomy" id="945769"/>
    <lineage>
        <taxon>Bacteria</taxon>
        <taxon>Bacillati</taxon>
        <taxon>Cyanobacteriota</taxon>
        <taxon>Cyanophyceae</taxon>
        <taxon>Oscillatoriophycideae</taxon>
        <taxon>Oscillatoriales</taxon>
        <taxon>Microcoleaceae</taxon>
        <taxon>Plectonema</taxon>
    </lineage>
</organism>
<evidence type="ECO:0000256" key="3">
    <source>
        <dbReference type="ARBA" id="ARBA00022475"/>
    </source>
</evidence>
<comment type="similarity">
    <text evidence="8">Belongs to the exbB/tolQ family.</text>
</comment>
<keyword evidence="6 9" id="KW-1133">Transmembrane helix</keyword>
<sequence>MTRLLDIFLAGGFMMFPLLFLSVVTLAYAIQRGWFWLRLVIEERQVVQDVLTVAQYDLNKAEKIARGNKDLAIARFLSAPLKLNNPTQESFHLAVKAAADQELVDIGGSDKLLESIIIIAPLLGILGTGGGLIATFMTFRNGGADGSNTSGVADSILQALISSAAGIGVAILAFACLRFFVILRARRVDYFSTLGNQLELIYVHFWEQPVEDAKIIE</sequence>
<evidence type="ECO:0000256" key="6">
    <source>
        <dbReference type="ARBA" id="ARBA00022989"/>
    </source>
</evidence>
<comment type="subcellular location">
    <subcellularLocation>
        <location evidence="1">Cell membrane</location>
        <topology evidence="1">Multi-pass membrane protein</topology>
    </subcellularLocation>
    <subcellularLocation>
        <location evidence="8">Membrane</location>
        <topology evidence="8">Multi-pass membrane protein</topology>
    </subcellularLocation>
</comment>
<dbReference type="Proteomes" id="UP000620559">
    <property type="component" value="Unassembled WGS sequence"/>
</dbReference>
<keyword evidence="4 9" id="KW-0812">Transmembrane</keyword>
<accession>A0A8J7EZ40</accession>
<dbReference type="InterPro" id="IPR002898">
    <property type="entry name" value="MotA_ExbB_proton_chnl"/>
</dbReference>
<proteinExistence type="inferred from homology"/>
<dbReference type="PANTHER" id="PTHR30625">
    <property type="entry name" value="PROTEIN TOLQ"/>
    <property type="match status" value="1"/>
</dbReference>
<evidence type="ECO:0000256" key="2">
    <source>
        <dbReference type="ARBA" id="ARBA00022448"/>
    </source>
</evidence>
<evidence type="ECO:0000256" key="5">
    <source>
        <dbReference type="ARBA" id="ARBA00022927"/>
    </source>
</evidence>
<dbReference type="Pfam" id="PF01618">
    <property type="entry name" value="MotA_ExbB"/>
    <property type="match status" value="1"/>
</dbReference>
<keyword evidence="2 8" id="KW-0813">Transport</keyword>
<dbReference type="RefSeq" id="WP_193919079.1">
    <property type="nucleotide sequence ID" value="NZ_JADEWL010000019.1"/>
</dbReference>
<feature type="transmembrane region" description="Helical" evidence="9">
    <location>
        <begin position="116"/>
        <end position="139"/>
    </location>
</feature>
<keyword evidence="12" id="KW-1185">Reference proteome</keyword>